<proteinExistence type="inferred from homology"/>
<dbReference type="EMBL" id="NEVU01000001">
    <property type="protein sequence ID" value="OZI77103.1"/>
    <property type="molecule type" value="Genomic_DNA"/>
</dbReference>
<dbReference type="InterPro" id="IPR002744">
    <property type="entry name" value="MIP18-like"/>
</dbReference>
<dbReference type="InterPro" id="IPR001063">
    <property type="entry name" value="Ribosomal_uL22"/>
</dbReference>
<evidence type="ECO:0000256" key="4">
    <source>
        <dbReference type="ARBA" id="ARBA00035480"/>
    </source>
</evidence>
<evidence type="ECO:0000256" key="3">
    <source>
        <dbReference type="ARBA" id="ARBA00023274"/>
    </source>
</evidence>
<name>A0A261VUZ2_9BORD</name>
<keyword evidence="9" id="KW-1185">Reference proteome</keyword>
<dbReference type="InterPro" id="IPR052339">
    <property type="entry name" value="Fe-S_Maturation_MIP18"/>
</dbReference>
<evidence type="ECO:0000259" key="7">
    <source>
        <dbReference type="Pfam" id="PF01883"/>
    </source>
</evidence>
<dbReference type="Gene3D" id="3.90.470.10">
    <property type="entry name" value="Ribosomal protein L22/L17"/>
    <property type="match status" value="1"/>
</dbReference>
<gene>
    <name evidence="8" type="ORF">CAL22_00680</name>
</gene>
<dbReference type="Gene3D" id="3.30.300.130">
    <property type="entry name" value="Fe-S cluster assembly (FSCA)"/>
    <property type="match status" value="1"/>
</dbReference>
<dbReference type="Pfam" id="PF01883">
    <property type="entry name" value="FeS_assembly_P"/>
    <property type="match status" value="1"/>
</dbReference>
<organism evidence="8 9">
    <name type="scientific">Bordetella genomosp. 12</name>
    <dbReference type="NCBI Taxonomy" id="463035"/>
    <lineage>
        <taxon>Bacteria</taxon>
        <taxon>Pseudomonadati</taxon>
        <taxon>Pseudomonadota</taxon>
        <taxon>Betaproteobacteria</taxon>
        <taxon>Burkholderiales</taxon>
        <taxon>Alcaligenaceae</taxon>
        <taxon>Bordetella</taxon>
    </lineage>
</organism>
<comment type="subunit">
    <text evidence="6">Part of the 50S ribosomal subunit.</text>
</comment>
<dbReference type="InterPro" id="IPR034904">
    <property type="entry name" value="FSCA_dom_sf"/>
</dbReference>
<keyword evidence="6" id="KW-0694">RNA-binding</keyword>
<dbReference type="GO" id="GO:1990904">
    <property type="term" value="C:ribonucleoprotein complex"/>
    <property type="evidence" value="ECO:0007669"/>
    <property type="project" value="UniProtKB-KW"/>
</dbReference>
<dbReference type="PANTHER" id="PTHR42831">
    <property type="entry name" value="FE-S PROTEIN MATURATION AUXILIARY FACTOR YITW"/>
    <property type="match status" value="1"/>
</dbReference>
<dbReference type="SUPFAM" id="SSF54843">
    <property type="entry name" value="Ribosomal protein L22"/>
    <property type="match status" value="1"/>
</dbReference>
<dbReference type="Pfam" id="PF00237">
    <property type="entry name" value="Ribosomal_L22"/>
    <property type="match status" value="1"/>
</dbReference>
<keyword evidence="6" id="KW-0699">rRNA-binding</keyword>
<keyword evidence="3 5" id="KW-0687">Ribonucleoprotein</keyword>
<keyword evidence="2 5" id="KW-0689">Ribosomal protein</keyword>
<dbReference type="Proteomes" id="UP000216429">
    <property type="component" value="Unassembled WGS sequence"/>
</dbReference>
<dbReference type="GO" id="GO:0006412">
    <property type="term" value="P:translation"/>
    <property type="evidence" value="ECO:0007669"/>
    <property type="project" value="InterPro"/>
</dbReference>
<dbReference type="AlphaFoldDB" id="A0A261VUZ2"/>
<evidence type="ECO:0000256" key="6">
    <source>
        <dbReference type="RuleBase" id="RU004006"/>
    </source>
</evidence>
<protein>
    <recommendedName>
        <fullName evidence="4">50S ribosomal protein L22</fullName>
    </recommendedName>
</protein>
<feature type="domain" description="MIP18 family-like" evidence="7">
    <location>
        <begin position="150"/>
        <end position="210"/>
    </location>
</feature>
<evidence type="ECO:0000313" key="8">
    <source>
        <dbReference type="EMBL" id="OZI77103.1"/>
    </source>
</evidence>
<evidence type="ECO:0000256" key="2">
    <source>
        <dbReference type="ARBA" id="ARBA00022980"/>
    </source>
</evidence>
<accession>A0A261VUZ2</accession>
<dbReference type="GO" id="GO:0003735">
    <property type="term" value="F:structural constituent of ribosome"/>
    <property type="evidence" value="ECO:0007669"/>
    <property type="project" value="InterPro"/>
</dbReference>
<evidence type="ECO:0000256" key="5">
    <source>
        <dbReference type="RuleBase" id="RU004005"/>
    </source>
</evidence>
<dbReference type="OrthoDB" id="9805360at2"/>
<comment type="caution">
    <text evidence="8">The sequence shown here is derived from an EMBL/GenBank/DDBJ whole genome shotgun (WGS) entry which is preliminary data.</text>
</comment>
<evidence type="ECO:0000313" key="9">
    <source>
        <dbReference type="Proteomes" id="UP000216429"/>
    </source>
</evidence>
<dbReference type="GO" id="GO:0019843">
    <property type="term" value="F:rRNA binding"/>
    <property type="evidence" value="ECO:0007669"/>
    <property type="project" value="UniProtKB-KW"/>
</dbReference>
<dbReference type="RefSeq" id="WP_094809505.1">
    <property type="nucleotide sequence ID" value="NZ_NEVU01000001.1"/>
</dbReference>
<evidence type="ECO:0000256" key="1">
    <source>
        <dbReference type="ARBA" id="ARBA00009451"/>
    </source>
</evidence>
<sequence>MNTVAEAIETITVREAQLRLAQSEAAVALKWVMNTPADKARTRLRFGPGPTCEPLARMLDRALAQAEEAGVEADQLVLNRARVVQAEHIIRIRRKAHGLADWISSPTSDITLVLAPPGLAPEIDIDSASPAPGVADTPSWTPAPETAAESEIRQALLTVLDPDLGVNIVDLGFVRQVRLDDAGHATITMTLTSPACPLAKVMTDQMRTILAERNTEFTVDWMWQPSWRPADITPSGREQLAAIGFNKF</sequence>
<dbReference type="SUPFAM" id="SSF117916">
    <property type="entry name" value="Fe-S cluster assembly (FSCA) domain-like"/>
    <property type="match status" value="1"/>
</dbReference>
<dbReference type="GO" id="GO:0005840">
    <property type="term" value="C:ribosome"/>
    <property type="evidence" value="ECO:0007669"/>
    <property type="project" value="UniProtKB-KW"/>
</dbReference>
<dbReference type="PANTHER" id="PTHR42831:SF1">
    <property type="entry name" value="FE-S PROTEIN MATURATION AUXILIARY FACTOR YITW"/>
    <property type="match status" value="1"/>
</dbReference>
<dbReference type="InterPro" id="IPR036394">
    <property type="entry name" value="Ribosomal_uL22_sf"/>
</dbReference>
<reference evidence="9" key="1">
    <citation type="submission" date="2017-05" db="EMBL/GenBank/DDBJ databases">
        <title>Complete and WGS of Bordetella genogroups.</title>
        <authorList>
            <person name="Spilker T."/>
            <person name="Lipuma J."/>
        </authorList>
    </citation>
    <scope>NUCLEOTIDE SEQUENCE [LARGE SCALE GENOMIC DNA]</scope>
    <source>
        <strain evidence="9">AU6712</strain>
    </source>
</reference>
<comment type="similarity">
    <text evidence="1 5">Belongs to the universal ribosomal protein uL22 family.</text>
</comment>